<dbReference type="PANTHER" id="PTHR43527:SF2">
    <property type="entry name" value="4-DIPHOSPHOCYTIDYL-2-C-METHYL-D-ERYTHRITOL KINASE, CHLOROPLASTIC"/>
    <property type="match status" value="1"/>
</dbReference>
<dbReference type="Gene3D" id="3.30.230.10">
    <property type="match status" value="1"/>
</dbReference>
<feature type="binding site" evidence="10">
    <location>
        <begin position="95"/>
        <end position="105"/>
    </location>
    <ligand>
        <name>ATP</name>
        <dbReference type="ChEBI" id="CHEBI:30616"/>
    </ligand>
</feature>
<evidence type="ECO:0000256" key="7">
    <source>
        <dbReference type="ARBA" id="ARBA00022840"/>
    </source>
</evidence>
<evidence type="ECO:0000256" key="10">
    <source>
        <dbReference type="HAMAP-Rule" id="MF_00061"/>
    </source>
</evidence>
<dbReference type="Pfam" id="PF08544">
    <property type="entry name" value="GHMP_kinases_C"/>
    <property type="match status" value="1"/>
</dbReference>
<keyword evidence="6 10" id="KW-0418">Kinase</keyword>
<dbReference type="GO" id="GO:0050515">
    <property type="term" value="F:4-(cytidine 5'-diphospho)-2-C-methyl-D-erythritol kinase activity"/>
    <property type="evidence" value="ECO:0007669"/>
    <property type="project" value="UniProtKB-UniRule"/>
</dbReference>
<dbReference type="Pfam" id="PF00288">
    <property type="entry name" value="GHMP_kinases_N"/>
    <property type="match status" value="1"/>
</dbReference>
<evidence type="ECO:0000256" key="6">
    <source>
        <dbReference type="ARBA" id="ARBA00022777"/>
    </source>
</evidence>
<dbReference type="InterPro" id="IPR020568">
    <property type="entry name" value="Ribosomal_Su5_D2-typ_SF"/>
</dbReference>
<dbReference type="UniPathway" id="UPA00056">
    <property type="reaction ID" value="UER00094"/>
</dbReference>
<feature type="domain" description="GHMP kinase C-terminal" evidence="12">
    <location>
        <begin position="206"/>
        <end position="249"/>
    </location>
</feature>
<dbReference type="STRING" id="946483.Cenrod_1172"/>
<dbReference type="AlphaFoldDB" id="U5N7H3"/>
<evidence type="ECO:0000259" key="12">
    <source>
        <dbReference type="Pfam" id="PF08544"/>
    </source>
</evidence>
<dbReference type="KEGG" id="cbx:Cenrod_1172"/>
<dbReference type="RefSeq" id="WP_022772083.1">
    <property type="nucleotide sequence ID" value="NC_022576.1"/>
</dbReference>
<comment type="function">
    <text evidence="10">Catalyzes the phosphorylation of the position 2 hydroxy group of 4-diphosphocytidyl-2C-methyl-D-erythritol.</text>
</comment>
<dbReference type="Gene3D" id="3.30.70.890">
    <property type="entry name" value="GHMP kinase, C-terminal domain"/>
    <property type="match status" value="1"/>
</dbReference>
<reference evidence="13 14" key="1">
    <citation type="journal article" date="2013" name="Genome Biol.">
        <title>Genomic analysis reveals key aspects of prokaryotic symbiosis in the phototrophic consortium "Chlorochromatium aggregatum".</title>
        <authorList>
            <person name="Liu Z."/>
            <person name="Muller J."/>
            <person name="Li T."/>
            <person name="Alvey R.M."/>
            <person name="Vogl K."/>
            <person name="Frigaard N.U."/>
            <person name="Rockwell N.C."/>
            <person name="Boyd E.S."/>
            <person name="Tomsho L.P."/>
            <person name="Schuster S.C."/>
            <person name="Henke P."/>
            <person name="Rohde M."/>
            <person name="Overmann J."/>
            <person name="Bryant D.A."/>
        </authorList>
    </citation>
    <scope>NUCLEOTIDE SEQUENCE [LARGE SCALE GENOMIC DNA]</scope>
    <source>
        <strain evidence="13">CR</strain>
    </source>
</reference>
<keyword evidence="4 10" id="KW-0808">Transferase</keyword>
<comment type="similarity">
    <text evidence="1 10">Belongs to the GHMP kinase family. IspE subfamily.</text>
</comment>
<dbReference type="SUPFAM" id="SSF54211">
    <property type="entry name" value="Ribosomal protein S5 domain 2-like"/>
    <property type="match status" value="1"/>
</dbReference>
<feature type="active site" evidence="10">
    <location>
        <position position="137"/>
    </location>
</feature>
<dbReference type="GO" id="GO:0016114">
    <property type="term" value="P:terpenoid biosynthetic process"/>
    <property type="evidence" value="ECO:0007669"/>
    <property type="project" value="UniProtKB-UniRule"/>
</dbReference>
<evidence type="ECO:0000256" key="3">
    <source>
        <dbReference type="ARBA" id="ARBA00017473"/>
    </source>
</evidence>
<dbReference type="OrthoDB" id="9809438at2"/>
<dbReference type="EC" id="2.7.1.148" evidence="2 10"/>
<dbReference type="InterPro" id="IPR013750">
    <property type="entry name" value="GHMP_kinase_C_dom"/>
</dbReference>
<dbReference type="InterPro" id="IPR014721">
    <property type="entry name" value="Ribsml_uS5_D2-typ_fold_subgr"/>
</dbReference>
<feature type="active site" evidence="10">
    <location>
        <position position="12"/>
    </location>
</feature>
<evidence type="ECO:0000256" key="2">
    <source>
        <dbReference type="ARBA" id="ARBA00012052"/>
    </source>
</evidence>
<keyword evidence="5 10" id="KW-0547">Nucleotide-binding</keyword>
<protein>
    <recommendedName>
        <fullName evidence="3 10">4-diphosphocytidyl-2-C-methyl-D-erythritol kinase</fullName>
        <shortName evidence="10">CMK</shortName>
        <ecNumber evidence="2 10">2.7.1.148</ecNumber>
    </recommendedName>
    <alternativeName>
        <fullName evidence="9 10">4-(cytidine-5'-diphospho)-2-C-methyl-D-erythritol kinase</fullName>
    </alternativeName>
</protein>
<gene>
    <name evidence="10 13" type="primary">ispE</name>
    <name evidence="13" type="ORF">Cenrod_1172</name>
</gene>
<dbReference type="PATRIC" id="fig|946483.4.peg.1174"/>
<sequence>MKSIVDVPAPAKLNLFLHVLGRRADGYHVIESAFVLIDWHDTLHFELRSDGQMSRTDLGGVSLPPDDLTLAAGRALARKTGCTLGVHITLEKRIPLGAGLGGGSSDAASTLLALNQLWGLDLDIDTLQEIGAELGADVPFFLGGHNAWVQGIGERLTPIRIPQQSFIVLKPPMGVDTAQVYAHPKLVRDHAHARLEDFLADPFGFGTNDLQPVSEELCPQVYTALSWLHAHGFAARMTGSGSAVFAVAHGEAVVDLPPDAYVLRMCSGLSMHPLSEWRLPARRSHGSH</sequence>
<dbReference type="SUPFAM" id="SSF55060">
    <property type="entry name" value="GHMP Kinase, C-terminal domain"/>
    <property type="match status" value="1"/>
</dbReference>
<evidence type="ECO:0000256" key="1">
    <source>
        <dbReference type="ARBA" id="ARBA00009684"/>
    </source>
</evidence>
<dbReference type="GO" id="GO:0019288">
    <property type="term" value="P:isopentenyl diphosphate biosynthetic process, methylerythritol 4-phosphate pathway"/>
    <property type="evidence" value="ECO:0007669"/>
    <property type="project" value="UniProtKB-UniRule"/>
</dbReference>
<accession>U5N7H3</accession>
<evidence type="ECO:0000256" key="9">
    <source>
        <dbReference type="ARBA" id="ARBA00032554"/>
    </source>
</evidence>
<evidence type="ECO:0000313" key="14">
    <source>
        <dbReference type="Proteomes" id="UP000017184"/>
    </source>
</evidence>
<dbReference type="Proteomes" id="UP000017184">
    <property type="component" value="Chromosome"/>
</dbReference>
<dbReference type="eggNOG" id="COG1947">
    <property type="taxonomic scope" value="Bacteria"/>
</dbReference>
<evidence type="ECO:0000256" key="8">
    <source>
        <dbReference type="ARBA" id="ARBA00023229"/>
    </source>
</evidence>
<dbReference type="HAMAP" id="MF_00061">
    <property type="entry name" value="IspE"/>
    <property type="match status" value="1"/>
</dbReference>
<evidence type="ECO:0000259" key="11">
    <source>
        <dbReference type="Pfam" id="PF00288"/>
    </source>
</evidence>
<evidence type="ECO:0000313" key="13">
    <source>
        <dbReference type="EMBL" id="AGX87265.1"/>
    </source>
</evidence>
<proteinExistence type="inferred from homology"/>
<dbReference type="HOGENOM" id="CLU_053057_3_0_4"/>
<keyword evidence="14" id="KW-1185">Reference proteome</keyword>
<dbReference type="PIRSF" id="PIRSF010376">
    <property type="entry name" value="IspE"/>
    <property type="match status" value="1"/>
</dbReference>
<keyword evidence="8 10" id="KW-0414">Isoprene biosynthesis</keyword>
<name>U5N7H3_9BURK</name>
<dbReference type="InterPro" id="IPR004424">
    <property type="entry name" value="IspE"/>
</dbReference>
<dbReference type="InterPro" id="IPR036554">
    <property type="entry name" value="GHMP_kinase_C_sf"/>
</dbReference>
<organism evidence="13 14">
    <name type="scientific">Candidatus Symbiobacter mobilis CR</name>
    <dbReference type="NCBI Taxonomy" id="946483"/>
    <lineage>
        <taxon>Bacteria</taxon>
        <taxon>Pseudomonadati</taxon>
        <taxon>Pseudomonadota</taxon>
        <taxon>Betaproteobacteria</taxon>
        <taxon>Burkholderiales</taxon>
        <taxon>Comamonadaceae</taxon>
    </lineage>
</organism>
<dbReference type="NCBIfam" id="TIGR00154">
    <property type="entry name" value="ispE"/>
    <property type="match status" value="1"/>
</dbReference>
<dbReference type="PANTHER" id="PTHR43527">
    <property type="entry name" value="4-DIPHOSPHOCYTIDYL-2-C-METHYL-D-ERYTHRITOL KINASE, CHLOROPLASTIC"/>
    <property type="match status" value="1"/>
</dbReference>
<feature type="domain" description="GHMP kinase N-terminal" evidence="11">
    <location>
        <begin position="71"/>
        <end position="144"/>
    </location>
</feature>
<evidence type="ECO:0000256" key="4">
    <source>
        <dbReference type="ARBA" id="ARBA00022679"/>
    </source>
</evidence>
<dbReference type="InterPro" id="IPR006204">
    <property type="entry name" value="GHMP_kinase_N_dom"/>
</dbReference>
<evidence type="ECO:0000256" key="5">
    <source>
        <dbReference type="ARBA" id="ARBA00022741"/>
    </source>
</evidence>
<dbReference type="EMBL" id="CP004885">
    <property type="protein sequence ID" value="AGX87265.1"/>
    <property type="molecule type" value="Genomic_DNA"/>
</dbReference>
<comment type="catalytic activity">
    <reaction evidence="10">
        <text>4-CDP-2-C-methyl-D-erythritol + ATP = 4-CDP-2-C-methyl-D-erythritol 2-phosphate + ADP + H(+)</text>
        <dbReference type="Rhea" id="RHEA:18437"/>
        <dbReference type="ChEBI" id="CHEBI:15378"/>
        <dbReference type="ChEBI" id="CHEBI:30616"/>
        <dbReference type="ChEBI" id="CHEBI:57823"/>
        <dbReference type="ChEBI" id="CHEBI:57919"/>
        <dbReference type="ChEBI" id="CHEBI:456216"/>
        <dbReference type="EC" id="2.7.1.148"/>
    </reaction>
</comment>
<comment type="pathway">
    <text evidence="10">Isoprenoid biosynthesis; isopentenyl diphosphate biosynthesis via DXP pathway; isopentenyl diphosphate from 1-deoxy-D-xylulose 5-phosphate: step 3/6.</text>
</comment>
<keyword evidence="7 10" id="KW-0067">ATP-binding</keyword>
<dbReference type="GO" id="GO:0005524">
    <property type="term" value="F:ATP binding"/>
    <property type="evidence" value="ECO:0007669"/>
    <property type="project" value="UniProtKB-UniRule"/>
</dbReference>